<gene>
    <name evidence="7" type="ORF">KSB_26130</name>
</gene>
<keyword evidence="4 5" id="KW-0472">Membrane</keyword>
<accession>A0ABQ3UN76</accession>
<feature type="transmembrane region" description="Helical" evidence="5">
    <location>
        <begin position="405"/>
        <end position="427"/>
    </location>
</feature>
<keyword evidence="2 5" id="KW-0812">Transmembrane</keyword>
<comment type="caution">
    <text evidence="7">The sequence shown here is derived from an EMBL/GenBank/DDBJ whole genome shotgun (WGS) entry which is preliminary data.</text>
</comment>
<comment type="subcellular location">
    <subcellularLocation>
        <location evidence="1">Cell membrane</location>
        <topology evidence="1">Multi-pass membrane protein</topology>
    </subcellularLocation>
</comment>
<evidence type="ECO:0000313" key="7">
    <source>
        <dbReference type="EMBL" id="GHO54138.1"/>
    </source>
</evidence>
<protein>
    <submittedName>
        <fullName evidence="7">MFS transporter</fullName>
    </submittedName>
</protein>
<proteinExistence type="predicted"/>
<evidence type="ECO:0000256" key="3">
    <source>
        <dbReference type="ARBA" id="ARBA00022989"/>
    </source>
</evidence>
<dbReference type="SUPFAM" id="SSF103473">
    <property type="entry name" value="MFS general substrate transporter"/>
    <property type="match status" value="1"/>
</dbReference>
<dbReference type="Pfam" id="PF07690">
    <property type="entry name" value="MFS_1"/>
    <property type="match status" value="1"/>
</dbReference>
<dbReference type="InterPro" id="IPR020846">
    <property type="entry name" value="MFS_dom"/>
</dbReference>
<feature type="transmembrane region" description="Helical" evidence="5">
    <location>
        <begin position="99"/>
        <end position="118"/>
    </location>
</feature>
<sequence>MPSVSNSSEPRVQGDKVTHKRAAISSFWRLPRNVYLLLLFTTGKGFQLSIAALTLNYYVHSLGYQPDFIGVFSAMPAVGACIAAVPTGMLVNRIGRKPVLLLTAFLTPLMLALCALVTSAPLLLVANLIQGLVSTAYWVTNLPLLSESTTQEQRVGVLALNSFLLLGIGALGNLLGGAIPEFVAGLLHVSAGSAIPLRWGVFSAALFTFVFGLPLWLLQEPRGLDKATSREAASEQANEVGDVRAEQSSTWLFVKLLLPDLVFTMGEGAVVALIQLYFVLRFQLLPGTLGIIFTISGLAGGIFSLTAPLFVKRWSKLRLVTSVQYISAPLMVLIGFAPTLPLAITGEYARSFLRTLIEPVYAAFAMEQVSDRQRAILAGCYAVTWSIGFSIGPTIAGWLQSSVNLAASFVFGGFCLLLAPSLLLLFFGKKNTSMQ</sequence>
<keyword evidence="3 5" id="KW-1133">Transmembrane helix</keyword>
<dbReference type="Gene3D" id="1.20.1250.20">
    <property type="entry name" value="MFS general substrate transporter like domains"/>
    <property type="match status" value="1"/>
</dbReference>
<reference evidence="7 8" key="1">
    <citation type="journal article" date="2021" name="Int. J. Syst. Evol. Microbiol.">
        <title>Reticulibacter mediterranei gen. nov., sp. nov., within the new family Reticulibacteraceae fam. nov., and Ktedonospora formicarum gen. nov., sp. nov., Ktedonobacter robiniae sp. nov., Dictyobacter formicarum sp. nov. and Dictyobacter arantiisoli sp. nov., belonging to the class Ktedonobacteria.</title>
        <authorList>
            <person name="Yabe S."/>
            <person name="Zheng Y."/>
            <person name="Wang C.M."/>
            <person name="Sakai Y."/>
            <person name="Abe K."/>
            <person name="Yokota A."/>
            <person name="Donadio S."/>
            <person name="Cavaletti L."/>
            <person name="Monciardini P."/>
        </authorList>
    </citation>
    <scope>NUCLEOTIDE SEQUENCE [LARGE SCALE GENOMIC DNA]</scope>
    <source>
        <strain evidence="7 8">SOSP1-30</strain>
    </source>
</reference>
<feature type="transmembrane region" description="Helical" evidence="5">
    <location>
        <begin position="157"/>
        <end position="179"/>
    </location>
</feature>
<evidence type="ECO:0000256" key="5">
    <source>
        <dbReference type="SAM" id="Phobius"/>
    </source>
</evidence>
<feature type="transmembrane region" description="Helical" evidence="5">
    <location>
        <begin position="290"/>
        <end position="311"/>
    </location>
</feature>
<evidence type="ECO:0000256" key="1">
    <source>
        <dbReference type="ARBA" id="ARBA00004651"/>
    </source>
</evidence>
<dbReference type="PANTHER" id="PTHR23520:SF5">
    <property type="entry name" value="TRANSPORTER, PUTATIVE (AFU_ORTHOLOGUE AFUA_3G04000)-RELATED"/>
    <property type="match status" value="1"/>
</dbReference>
<evidence type="ECO:0000256" key="4">
    <source>
        <dbReference type="ARBA" id="ARBA00023136"/>
    </source>
</evidence>
<keyword evidence="8" id="KW-1185">Reference proteome</keyword>
<dbReference type="PROSITE" id="PS50850">
    <property type="entry name" value="MFS"/>
    <property type="match status" value="1"/>
</dbReference>
<dbReference type="InterPro" id="IPR011701">
    <property type="entry name" value="MFS"/>
</dbReference>
<dbReference type="PANTHER" id="PTHR23520">
    <property type="entry name" value="TRANSPORTER, PUTATIVE (AFU_ORTHOLOGUE AFUA_3G04000)-RELATED"/>
    <property type="match status" value="1"/>
</dbReference>
<evidence type="ECO:0000256" key="2">
    <source>
        <dbReference type="ARBA" id="ARBA00022692"/>
    </source>
</evidence>
<feature type="transmembrane region" description="Helical" evidence="5">
    <location>
        <begin position="376"/>
        <end position="399"/>
    </location>
</feature>
<feature type="transmembrane region" description="Helical" evidence="5">
    <location>
        <begin position="34"/>
        <end position="59"/>
    </location>
</feature>
<feature type="transmembrane region" description="Helical" evidence="5">
    <location>
        <begin position="256"/>
        <end position="278"/>
    </location>
</feature>
<dbReference type="Proteomes" id="UP000654345">
    <property type="component" value="Unassembled WGS sequence"/>
</dbReference>
<dbReference type="InterPro" id="IPR036259">
    <property type="entry name" value="MFS_trans_sf"/>
</dbReference>
<evidence type="ECO:0000259" key="6">
    <source>
        <dbReference type="PROSITE" id="PS50850"/>
    </source>
</evidence>
<organism evidence="7 8">
    <name type="scientific">Ktedonobacter robiniae</name>
    <dbReference type="NCBI Taxonomy" id="2778365"/>
    <lineage>
        <taxon>Bacteria</taxon>
        <taxon>Bacillati</taxon>
        <taxon>Chloroflexota</taxon>
        <taxon>Ktedonobacteria</taxon>
        <taxon>Ktedonobacterales</taxon>
        <taxon>Ktedonobacteraceae</taxon>
        <taxon>Ktedonobacter</taxon>
    </lineage>
</organism>
<feature type="domain" description="Major facilitator superfamily (MFS) profile" evidence="6">
    <location>
        <begin position="33"/>
        <end position="431"/>
    </location>
</feature>
<name>A0ABQ3UN76_9CHLR</name>
<feature type="transmembrane region" description="Helical" evidence="5">
    <location>
        <begin position="199"/>
        <end position="218"/>
    </location>
</feature>
<evidence type="ECO:0000313" key="8">
    <source>
        <dbReference type="Proteomes" id="UP000654345"/>
    </source>
</evidence>
<feature type="transmembrane region" description="Helical" evidence="5">
    <location>
        <begin position="124"/>
        <end position="145"/>
    </location>
</feature>
<feature type="transmembrane region" description="Helical" evidence="5">
    <location>
        <begin position="71"/>
        <end position="92"/>
    </location>
</feature>
<dbReference type="EMBL" id="BNJG01000001">
    <property type="protein sequence ID" value="GHO54138.1"/>
    <property type="molecule type" value="Genomic_DNA"/>
</dbReference>